<organism evidence="1 2">
    <name type="scientific">Sordaria macrospora (strain ATCC MYA-333 / DSM 997 / K(L3346) / K-hell)</name>
    <dbReference type="NCBI Taxonomy" id="771870"/>
    <lineage>
        <taxon>Eukaryota</taxon>
        <taxon>Fungi</taxon>
        <taxon>Dikarya</taxon>
        <taxon>Ascomycota</taxon>
        <taxon>Pezizomycotina</taxon>
        <taxon>Sordariomycetes</taxon>
        <taxon>Sordariomycetidae</taxon>
        <taxon>Sordariales</taxon>
        <taxon>Sordariaceae</taxon>
        <taxon>Sordaria</taxon>
    </lineage>
</organism>
<dbReference type="KEGG" id="smp:10809025"/>
<proteinExistence type="predicted"/>
<dbReference type="AlphaFoldDB" id="F7W5J3"/>
<dbReference type="HOGENOM" id="CLU_076960_0_0_1"/>
<keyword evidence="2" id="KW-1185">Reference proteome</keyword>
<sequence length="314" mass="36288">MSPRILSFVYPARKLINLNQNPSRESHARKPPLLTGVHPVRQLHLASRLAARRNINTNHNPTCLNQYQQEQNCACCIRSYYYVTPSPQAFQRYRFVLSRCEQFDPWLLDRHGYSKLISDATSVVLWAIWTNLVYDSHLVYMSVDYFYFLIDWLLWRVYVPTEPFPFAFHPPTKTGPPYSDVVEYFLCRSDGLNSLESVFANLQCSSSNSRYHTRWKMLQAIRNIFNGHDYYVGYGGSCQCGCGAHGHGPRWTTWSEPAPVPLPVVNCICLPWPNGRPREPIVVVRIEETSTTWKKKTKECDKKKKKKGGGCVVM</sequence>
<dbReference type="InParanoid" id="F7W5J3"/>
<name>F7W5J3_SORMK</name>
<dbReference type="VEuPathDB" id="FungiDB:SMAC_07626"/>
<evidence type="ECO:0000313" key="1">
    <source>
        <dbReference type="EMBL" id="CCC12781.1"/>
    </source>
</evidence>
<dbReference type="EMBL" id="CABT02000031">
    <property type="protein sequence ID" value="CCC12781.1"/>
    <property type="molecule type" value="Genomic_DNA"/>
</dbReference>
<dbReference type="OrthoDB" id="10404717at2759"/>
<evidence type="ECO:0000313" key="2">
    <source>
        <dbReference type="Proteomes" id="UP000001881"/>
    </source>
</evidence>
<comment type="caution">
    <text evidence="1">The sequence shown here is derived from an EMBL/GenBank/DDBJ whole genome shotgun (WGS) entry which is preliminary data.</text>
</comment>
<dbReference type="GeneID" id="10809025"/>
<accession>F7W5J3</accession>
<protein>
    <submittedName>
        <fullName evidence="1">WGS project CABT00000000 data, contig 2.31</fullName>
    </submittedName>
</protein>
<dbReference type="Proteomes" id="UP000001881">
    <property type="component" value="Unassembled WGS sequence"/>
</dbReference>
<dbReference type="eggNOG" id="ENOG502T67U">
    <property type="taxonomic scope" value="Eukaryota"/>
</dbReference>
<reference evidence="1 2" key="1">
    <citation type="journal article" date="2010" name="PLoS Genet.">
        <title>De novo assembly of a 40 Mb eukaryotic genome from short sequence reads: Sordaria macrospora, a model organism for fungal morphogenesis.</title>
        <authorList>
            <person name="Nowrousian M."/>
            <person name="Stajich J."/>
            <person name="Chu M."/>
            <person name="Engh I."/>
            <person name="Espagne E."/>
            <person name="Halliday K."/>
            <person name="Kamerewerd J."/>
            <person name="Kempken F."/>
            <person name="Knab B."/>
            <person name="Kuo H.C."/>
            <person name="Osiewacz H.D."/>
            <person name="Poeggeler S."/>
            <person name="Read N."/>
            <person name="Seiler S."/>
            <person name="Smith K."/>
            <person name="Zickler D."/>
            <person name="Kueck U."/>
            <person name="Freitag M."/>
        </authorList>
    </citation>
    <scope>NUCLEOTIDE SEQUENCE [LARGE SCALE GENOMIC DNA]</scope>
    <source>
        <strain evidence="2">ATCC MYA-333 / DSM 997 / K(L3346) / K-hell</strain>
        <tissue evidence="1">Mycelium</tissue>
    </source>
</reference>
<gene>
    <name evidence="1" type="ORF">SMAC_07626</name>
</gene>